<reference evidence="1 2" key="1">
    <citation type="journal article" date="2018" name="BMC Genomics">
        <title>Comparative genomics of the wheat fungal pathogen Pyrenophora tritici-repentis reveals chromosomal variations and genome plasticity.</title>
        <authorList>
            <person name="Moolhuijzen P."/>
            <person name="See P.T."/>
            <person name="Hane J.K."/>
            <person name="Shi G."/>
            <person name="Liu Z."/>
            <person name="Oliver R.P."/>
            <person name="Moffat C.S."/>
        </authorList>
    </citation>
    <scope>NUCLEOTIDE SEQUENCE [LARGE SCALE GENOMIC DNA]</scope>
    <source>
        <strain evidence="1">M4</strain>
    </source>
</reference>
<dbReference type="EMBL" id="NQIK02000001">
    <property type="protein sequence ID" value="KAF7576162.1"/>
    <property type="molecule type" value="Genomic_DNA"/>
</dbReference>
<dbReference type="GeneID" id="6340085"/>
<evidence type="ECO:0000313" key="2">
    <source>
        <dbReference type="Proteomes" id="UP000245464"/>
    </source>
</evidence>
<dbReference type="RefSeq" id="XP_065964906.1">
    <property type="nucleotide sequence ID" value="XM_066102704.1"/>
</dbReference>
<dbReference type="KEGG" id="ptrr:6340085"/>
<protein>
    <submittedName>
        <fullName evidence="1">Uncharacterized protein</fullName>
    </submittedName>
</protein>
<organism evidence="1 2">
    <name type="scientific">Pyrenophora tritici-repentis</name>
    <dbReference type="NCBI Taxonomy" id="45151"/>
    <lineage>
        <taxon>Eukaryota</taxon>
        <taxon>Fungi</taxon>
        <taxon>Dikarya</taxon>
        <taxon>Ascomycota</taxon>
        <taxon>Pezizomycotina</taxon>
        <taxon>Dothideomycetes</taxon>
        <taxon>Pleosporomycetidae</taxon>
        <taxon>Pleosporales</taxon>
        <taxon>Pleosporineae</taxon>
        <taxon>Pleosporaceae</taxon>
        <taxon>Pyrenophora</taxon>
    </lineage>
</organism>
<gene>
    <name evidence="1" type="ORF">PtrM4_004020</name>
</gene>
<name>A0A5M9LKZ6_9PLEO</name>
<evidence type="ECO:0000313" key="1">
    <source>
        <dbReference type="EMBL" id="KAF7576162.1"/>
    </source>
</evidence>
<accession>A0A5M9LKZ6</accession>
<sequence length="275" mass="31658">MVLYHANGRVVIAHETYLENLAQQVANSYKYVDQVHEYNKRNRPVHADNQVEIHIEEQIFKTVGGYRSGSDWEHLDAFDNAAVTIGRVDRATLRFVSNLADDHFRYNPDNNRLCLPVRYPRAHMGQTSGYTDERFADYFSPSRPHMAYIRSEEITQFIFPWLLEVKEIVNPEKVPNQQNPTPPAPITLPSMQMPDDFVGKIHLYNAMLQLGLPKSIQKPLIDALVLQMYQTTLNACHLDVLEITVGRFHARSLPVLDTVLNHFAGTYAFRPPEDR</sequence>
<comment type="caution">
    <text evidence="1">The sequence shown here is derived from an EMBL/GenBank/DDBJ whole genome shotgun (WGS) entry which is preliminary data.</text>
</comment>
<dbReference type="AlphaFoldDB" id="A0A5M9LKZ6"/>
<dbReference type="Proteomes" id="UP000245464">
    <property type="component" value="Chromosome 1"/>
</dbReference>
<proteinExistence type="predicted"/>